<sequence length="64" mass="7846">MTKQSRKNKEYVYELICSFWNNEKSLGIFKTRAAAERAMYDDIDDTPKQIYTDYYEIYKRPIYE</sequence>
<evidence type="ECO:0000313" key="2">
    <source>
        <dbReference type="Proteomes" id="UP000026992"/>
    </source>
</evidence>
<keyword evidence="2" id="KW-1185">Reference proteome</keyword>
<gene>
    <name evidence="1" type="ORF">LP030-3_014</name>
</gene>
<dbReference type="KEGG" id="vg:19735771"/>
<accession>A0A059T7V7</accession>
<dbReference type="Proteomes" id="UP000026992">
    <property type="component" value="Segment"/>
</dbReference>
<organism evidence="1 2">
    <name type="scientific">Listeria phage LP-030-3</name>
    <dbReference type="NCBI Taxonomy" id="1458852"/>
    <lineage>
        <taxon>Viruses</taxon>
        <taxon>Duplodnaviria</taxon>
        <taxon>Heunggongvirae</taxon>
        <taxon>Uroviricota</taxon>
        <taxon>Caudoviricetes</taxon>
        <taxon>Aquingentivirus</taxon>
        <taxon>Aquingentivirus LP0303</taxon>
    </lineage>
</organism>
<reference evidence="1 2" key="1">
    <citation type="journal article" date="2014" name="Appl. Environ. Microbiol.">
        <title>Comparative genomic and morphological analysis of Listeria phages isolated from farm environments.</title>
        <authorList>
            <person name="Denes T."/>
            <person name="Vongkamjan K."/>
            <person name="Ackermann H.W."/>
            <person name="Moreno Switt A.I."/>
            <person name="Wiedmann M."/>
            <person name="den Bakker H.C."/>
        </authorList>
    </citation>
    <scope>NUCLEOTIDE SEQUENCE [LARGE SCALE GENOMIC DNA]</scope>
</reference>
<dbReference type="GeneID" id="19735771"/>
<dbReference type="EMBL" id="KJ094022">
    <property type="protein sequence ID" value="AHL18720.1"/>
    <property type="molecule type" value="Genomic_DNA"/>
</dbReference>
<proteinExistence type="predicted"/>
<protein>
    <submittedName>
        <fullName evidence="1">Uncharacterized protein</fullName>
    </submittedName>
</protein>
<dbReference type="RefSeq" id="YP_009044660.1">
    <property type="nucleotide sequence ID" value="NC_024384.1"/>
</dbReference>
<name>A0A059T7V7_9CAUD</name>
<evidence type="ECO:0000313" key="1">
    <source>
        <dbReference type="EMBL" id="AHL18720.1"/>
    </source>
</evidence>